<feature type="region of interest" description="Disordered" evidence="1">
    <location>
        <begin position="30"/>
        <end position="49"/>
    </location>
</feature>
<sequence>MDPIEEVKSEIAEVKEQIKAVSEEIKEAKEGIERAEEAGNLSEKQRWVKKEEQLREEKNKLLEEKNKLLDEKARLQSAVSTTGGNKGSNMEVCARLLGEVNHWEAEGALEATAADFGEKLLAPFNPLPASVQIYDQINDEDENLGRKLKLEGDCSLVRRVSGLLDDPEPTAELKELATSFNVMKFLSLLQRLAKYAPDRLRIHIRLSWNQAERRVSRPVTQPGTIVRPDTHLVTEKLSLLFGEDKEANDELTEAWKDHRRKLNGGLNPVAYGRVPFIPLYAAAGDLIQFGRLTSDGQVQRAGRAYDWTVQGDRIAIVIAVVNIYKLLVTLVKLAPEDHQRFPVFDIISRPNGAEILICLATVHKKIENSADFFQSIHNDYETVKTAYELANGKSFAVWHESISNTPGKKRGSTDQPRCIYKVVLTRLGFCIEDINELSESDLRKAVRVCLELCRLFAAAKLGHCDLRMSNILWGPQPFVADFEAAHKLPWKVPHNFQPFTDWDAGTLSRSREYTTKSDVYQVGIMMDKYDGLTEEGRQLAALLKRKKVEAEVALKDPYLS</sequence>
<keyword evidence="2" id="KW-0808">Transferase</keyword>
<dbReference type="SUPFAM" id="SSF56112">
    <property type="entry name" value="Protein kinase-like (PK-like)"/>
    <property type="match status" value="1"/>
</dbReference>
<dbReference type="GO" id="GO:0016301">
    <property type="term" value="F:kinase activity"/>
    <property type="evidence" value="ECO:0007669"/>
    <property type="project" value="UniProtKB-KW"/>
</dbReference>
<proteinExistence type="predicted"/>
<organism evidence="2 3">
    <name type="scientific">Klebsormidium nitens</name>
    <name type="common">Green alga</name>
    <name type="synonym">Ulothrix nitens</name>
    <dbReference type="NCBI Taxonomy" id="105231"/>
    <lineage>
        <taxon>Eukaryota</taxon>
        <taxon>Viridiplantae</taxon>
        <taxon>Streptophyta</taxon>
        <taxon>Klebsormidiophyceae</taxon>
        <taxon>Klebsormidiales</taxon>
        <taxon>Klebsormidiaceae</taxon>
        <taxon>Klebsormidium</taxon>
    </lineage>
</organism>
<dbReference type="InterPro" id="IPR011009">
    <property type="entry name" value="Kinase-like_dom_sf"/>
</dbReference>
<dbReference type="Gene3D" id="1.10.510.10">
    <property type="entry name" value="Transferase(Phosphotransferase) domain 1"/>
    <property type="match status" value="1"/>
</dbReference>
<dbReference type="AlphaFoldDB" id="A0A1Y1IQD9"/>
<evidence type="ECO:0000313" key="3">
    <source>
        <dbReference type="Proteomes" id="UP000054558"/>
    </source>
</evidence>
<keyword evidence="2" id="KW-0418">Kinase</keyword>
<name>A0A1Y1IQD9_KLENI</name>
<gene>
    <name evidence="2" type="ORF">KFL_013140020</name>
</gene>
<evidence type="ECO:0000313" key="2">
    <source>
        <dbReference type="EMBL" id="GAQ93125.1"/>
    </source>
</evidence>
<dbReference type="EMBL" id="DF238263">
    <property type="protein sequence ID" value="GAQ93125.1"/>
    <property type="molecule type" value="Genomic_DNA"/>
</dbReference>
<protein>
    <submittedName>
        <fullName evidence="2">Protein kinase-like domain containing protein</fullName>
    </submittedName>
</protein>
<evidence type="ECO:0000256" key="1">
    <source>
        <dbReference type="SAM" id="MobiDB-lite"/>
    </source>
</evidence>
<accession>A0A1Y1IQD9</accession>
<reference evidence="2 3" key="1">
    <citation type="journal article" date="2014" name="Nat. Commun.">
        <title>Klebsormidium flaccidum genome reveals primary factors for plant terrestrial adaptation.</title>
        <authorList>
            <person name="Hori K."/>
            <person name="Maruyama F."/>
            <person name="Fujisawa T."/>
            <person name="Togashi T."/>
            <person name="Yamamoto N."/>
            <person name="Seo M."/>
            <person name="Sato S."/>
            <person name="Yamada T."/>
            <person name="Mori H."/>
            <person name="Tajima N."/>
            <person name="Moriyama T."/>
            <person name="Ikeuchi M."/>
            <person name="Watanabe M."/>
            <person name="Wada H."/>
            <person name="Kobayashi K."/>
            <person name="Saito M."/>
            <person name="Masuda T."/>
            <person name="Sasaki-Sekimoto Y."/>
            <person name="Mashiguchi K."/>
            <person name="Awai K."/>
            <person name="Shimojima M."/>
            <person name="Masuda S."/>
            <person name="Iwai M."/>
            <person name="Nobusawa T."/>
            <person name="Narise T."/>
            <person name="Kondo S."/>
            <person name="Saito H."/>
            <person name="Sato R."/>
            <person name="Murakawa M."/>
            <person name="Ihara Y."/>
            <person name="Oshima-Yamada Y."/>
            <person name="Ohtaka K."/>
            <person name="Satoh M."/>
            <person name="Sonobe K."/>
            <person name="Ishii M."/>
            <person name="Ohtani R."/>
            <person name="Kanamori-Sato M."/>
            <person name="Honoki R."/>
            <person name="Miyazaki D."/>
            <person name="Mochizuki H."/>
            <person name="Umetsu J."/>
            <person name="Higashi K."/>
            <person name="Shibata D."/>
            <person name="Kamiya Y."/>
            <person name="Sato N."/>
            <person name="Nakamura Y."/>
            <person name="Tabata S."/>
            <person name="Ida S."/>
            <person name="Kurokawa K."/>
            <person name="Ohta H."/>
        </authorList>
    </citation>
    <scope>NUCLEOTIDE SEQUENCE [LARGE SCALE GENOMIC DNA]</scope>
    <source>
        <strain evidence="2 3">NIES-2285</strain>
    </source>
</reference>
<keyword evidence="3" id="KW-1185">Reference proteome</keyword>
<dbReference type="OrthoDB" id="541922at2759"/>
<dbReference type="Proteomes" id="UP000054558">
    <property type="component" value="Unassembled WGS sequence"/>
</dbReference>